<evidence type="ECO:0000256" key="8">
    <source>
        <dbReference type="HAMAP-Rule" id="MF_01937"/>
    </source>
</evidence>
<evidence type="ECO:0000256" key="2">
    <source>
        <dbReference type="ARBA" id="ARBA00022428"/>
    </source>
</evidence>
<keyword evidence="7 8" id="KW-0472">Membrane</keyword>
<gene>
    <name evidence="8" type="primary">menA</name>
    <name evidence="10" type="ORF">A4V02_13370</name>
</gene>
<dbReference type="InterPro" id="IPR000537">
    <property type="entry name" value="UbiA_prenyltransferase"/>
</dbReference>
<feature type="transmembrane region" description="Helical" evidence="8">
    <location>
        <begin position="167"/>
        <end position="190"/>
    </location>
</feature>
<dbReference type="AlphaFoldDB" id="A0A1B1SCR4"/>
<feature type="transmembrane region" description="Helical" evidence="8">
    <location>
        <begin position="260"/>
        <end position="281"/>
    </location>
</feature>
<feature type="transmembrane region" description="Helical" evidence="8">
    <location>
        <begin position="113"/>
        <end position="132"/>
    </location>
</feature>
<evidence type="ECO:0000313" key="11">
    <source>
        <dbReference type="Proteomes" id="UP000186351"/>
    </source>
</evidence>
<keyword evidence="3 8" id="KW-1003">Cell membrane</keyword>
<reference evidence="11" key="1">
    <citation type="submission" date="2016-04" db="EMBL/GenBank/DDBJ databases">
        <title>Complete Genome Sequences of Twelve Strains of a Stable Defined Moderately Diverse Mouse Microbiota 2 (sDMDMm2).</title>
        <authorList>
            <person name="Uchimura Y."/>
            <person name="Wyss M."/>
            <person name="Brugiroux S."/>
            <person name="Limenitakis J.P."/>
            <person name="Stecher B."/>
            <person name="McCoy K.D."/>
            <person name="Macpherson A.J."/>
        </authorList>
    </citation>
    <scope>NUCLEOTIDE SEQUENCE [LARGE SCALE GENOMIC DNA]</scope>
    <source>
        <strain evidence="11">YL27</strain>
    </source>
</reference>
<dbReference type="RefSeq" id="WP_068961887.1">
    <property type="nucleotide sequence ID" value="NZ_CAJTAP010000016.1"/>
</dbReference>
<dbReference type="InterPro" id="IPR044878">
    <property type="entry name" value="UbiA_sf"/>
</dbReference>
<dbReference type="HAMAP" id="MF_01937">
    <property type="entry name" value="MenA_1"/>
    <property type="match status" value="1"/>
</dbReference>
<feature type="transmembrane region" description="Helical" evidence="8">
    <location>
        <begin position="237"/>
        <end position="253"/>
    </location>
</feature>
<sequence>MTLKPWIEAMRLRTLPVSAAGVLTAIGYNVGDGTFKAAPATLCLIFALLAQVASNFANEYYDYRDGLDRAGRDGPRRGVTEGDITPGAMLRATYATLGMACCVGLSLLWWGGWWLLIAGIVIAIGAMAYSAGPYPLSRHGLGEVAVIIFFGVIPVNLTYYVQSGYFAWPVGIASAAIGLMGANVLLVNNYRDADDDASVGKRTLAVIMGRGFAYSLYLINGVLAMLLLLDAMGVHRWIAWVYLAVHLLLCMMLKRRTGRAINPLLGMTAVAMLAVALAWLVSEICSKGV</sequence>
<dbReference type="InterPro" id="IPR026046">
    <property type="entry name" value="UBIAD1"/>
</dbReference>
<proteinExistence type="inferred from homology"/>
<dbReference type="STRING" id="1796646.A4V02_13370"/>
<dbReference type="GeneID" id="65537864"/>
<feature type="transmembrane region" description="Helical" evidence="8">
    <location>
        <begin position="211"/>
        <end position="231"/>
    </location>
</feature>
<feature type="transmembrane region" description="Helical" evidence="8">
    <location>
        <begin position="88"/>
        <end position="107"/>
    </location>
</feature>
<evidence type="ECO:0000256" key="4">
    <source>
        <dbReference type="ARBA" id="ARBA00022679"/>
    </source>
</evidence>
<dbReference type="EC" id="2.5.1.74" evidence="8 9"/>
<comment type="catalytic activity">
    <reaction evidence="8">
        <text>an all-trans-polyprenyl diphosphate + 1,4-dihydroxy-2-naphthoate + H(+) = a 2-demethylmenaquinol + CO2 + diphosphate</text>
        <dbReference type="Rhea" id="RHEA:26478"/>
        <dbReference type="Rhea" id="RHEA-COMP:9563"/>
        <dbReference type="Rhea" id="RHEA-COMP:9564"/>
        <dbReference type="ChEBI" id="CHEBI:11173"/>
        <dbReference type="ChEBI" id="CHEBI:15378"/>
        <dbReference type="ChEBI" id="CHEBI:16526"/>
        <dbReference type="ChEBI" id="CHEBI:33019"/>
        <dbReference type="ChEBI" id="CHEBI:55437"/>
        <dbReference type="ChEBI" id="CHEBI:58914"/>
        <dbReference type="EC" id="2.5.1.74"/>
    </reaction>
</comment>
<evidence type="ECO:0000256" key="3">
    <source>
        <dbReference type="ARBA" id="ARBA00022475"/>
    </source>
</evidence>
<dbReference type="PANTHER" id="PTHR13929">
    <property type="entry name" value="1,4-DIHYDROXY-2-NAPHTHOATE OCTAPRENYLTRANSFERASE"/>
    <property type="match status" value="1"/>
</dbReference>
<evidence type="ECO:0000256" key="9">
    <source>
        <dbReference type="NCBIfam" id="TIGR00751"/>
    </source>
</evidence>
<dbReference type="Proteomes" id="UP000186351">
    <property type="component" value="Chromosome"/>
</dbReference>
<dbReference type="KEGG" id="pary:A4V02_13370"/>
<feature type="transmembrane region" description="Helical" evidence="8">
    <location>
        <begin position="144"/>
        <end position="161"/>
    </location>
</feature>
<keyword evidence="6 8" id="KW-1133">Transmembrane helix</keyword>
<keyword evidence="5 8" id="KW-0812">Transmembrane</keyword>
<comment type="function">
    <text evidence="8">Conversion of 1,4-dihydroxy-2-naphthoate (DHNA) to demethylmenaquinone (DMK).</text>
</comment>
<dbReference type="PANTHER" id="PTHR13929:SF0">
    <property type="entry name" value="UBIA PRENYLTRANSFERASE DOMAIN-CONTAINING PROTEIN 1"/>
    <property type="match status" value="1"/>
</dbReference>
<accession>A0A1Z2XFR2</accession>
<dbReference type="UniPathway" id="UPA00079">
    <property type="reaction ID" value="UER00168"/>
</dbReference>
<protein>
    <recommendedName>
        <fullName evidence="8 9">1,4-dihydroxy-2-naphthoate octaprenyltransferase</fullName>
        <shortName evidence="8">DHNA-octaprenyltransferase</shortName>
        <ecNumber evidence="8 9">2.5.1.74</ecNumber>
    </recommendedName>
</protein>
<keyword evidence="4 8" id="KW-0808">Transferase</keyword>
<keyword evidence="2 8" id="KW-0474">Menaquinone biosynthesis</keyword>
<evidence type="ECO:0000256" key="5">
    <source>
        <dbReference type="ARBA" id="ARBA00022692"/>
    </source>
</evidence>
<keyword evidence="11" id="KW-1185">Reference proteome</keyword>
<comment type="subcellular location">
    <subcellularLocation>
        <location evidence="8">Cell membrane</location>
        <topology evidence="8">Multi-pass membrane protein</topology>
    </subcellularLocation>
    <subcellularLocation>
        <location evidence="1">Membrane</location>
        <topology evidence="1">Multi-pass membrane protein</topology>
    </subcellularLocation>
</comment>
<dbReference type="PIRSF" id="PIRSF005355">
    <property type="entry name" value="UBIAD1"/>
    <property type="match status" value="1"/>
</dbReference>
<comment type="similarity">
    <text evidence="8">Belongs to the MenA family. Type 1 subfamily.</text>
</comment>
<evidence type="ECO:0000256" key="6">
    <source>
        <dbReference type="ARBA" id="ARBA00022989"/>
    </source>
</evidence>
<dbReference type="GO" id="GO:0042371">
    <property type="term" value="P:vitamin K biosynthetic process"/>
    <property type="evidence" value="ECO:0007669"/>
    <property type="project" value="TreeGrafter"/>
</dbReference>
<dbReference type="EMBL" id="CP015402">
    <property type="protein sequence ID" value="ANU64612.1"/>
    <property type="molecule type" value="Genomic_DNA"/>
</dbReference>
<dbReference type="GO" id="GO:0046428">
    <property type="term" value="F:1,4-dihydroxy-2-naphthoate polyprenyltransferase activity"/>
    <property type="evidence" value="ECO:0007669"/>
    <property type="project" value="UniProtKB-UniRule"/>
</dbReference>
<dbReference type="OrthoDB" id="9767568at2"/>
<dbReference type="Pfam" id="PF01040">
    <property type="entry name" value="UbiA"/>
    <property type="match status" value="1"/>
</dbReference>
<evidence type="ECO:0000256" key="7">
    <source>
        <dbReference type="ARBA" id="ARBA00023136"/>
    </source>
</evidence>
<dbReference type="InterPro" id="IPR004657">
    <property type="entry name" value="MenA"/>
</dbReference>
<dbReference type="GO" id="GO:0009234">
    <property type="term" value="P:menaquinone biosynthetic process"/>
    <property type="evidence" value="ECO:0007669"/>
    <property type="project" value="UniProtKB-UniRule"/>
</dbReference>
<dbReference type="Gene3D" id="1.10.357.140">
    <property type="entry name" value="UbiA prenyltransferase"/>
    <property type="match status" value="1"/>
</dbReference>
<dbReference type="CDD" id="cd13962">
    <property type="entry name" value="PT_UbiA_UBIAD1"/>
    <property type="match status" value="1"/>
</dbReference>
<evidence type="ECO:0000313" key="10">
    <source>
        <dbReference type="EMBL" id="ANU64612.1"/>
    </source>
</evidence>
<dbReference type="GO" id="GO:0005886">
    <property type="term" value="C:plasma membrane"/>
    <property type="evidence" value="ECO:0007669"/>
    <property type="project" value="UniProtKB-SubCell"/>
</dbReference>
<evidence type="ECO:0000256" key="1">
    <source>
        <dbReference type="ARBA" id="ARBA00004141"/>
    </source>
</evidence>
<accession>A0A1B1SCR4</accession>
<comment type="pathway">
    <text evidence="8">Quinol/quinone metabolism; menaquinone biosynthesis; menaquinol from 1,4-dihydroxy-2-naphthoate: step 1/2.</text>
</comment>
<dbReference type="NCBIfam" id="TIGR00751">
    <property type="entry name" value="menA"/>
    <property type="match status" value="1"/>
</dbReference>
<organism evidence="10 11">
    <name type="scientific">Muribaculum intestinale</name>
    <dbReference type="NCBI Taxonomy" id="1796646"/>
    <lineage>
        <taxon>Bacteria</taxon>
        <taxon>Pseudomonadati</taxon>
        <taxon>Bacteroidota</taxon>
        <taxon>Bacteroidia</taxon>
        <taxon>Bacteroidales</taxon>
        <taxon>Muribaculaceae</taxon>
        <taxon>Muribaculum</taxon>
    </lineage>
</organism>
<name>A0A1B1SCR4_9BACT</name>